<dbReference type="Proteomes" id="UP000321393">
    <property type="component" value="Unassembled WGS sequence"/>
</dbReference>
<name>A0A5A7UH00_CUCMM</name>
<evidence type="ECO:0000313" key="3">
    <source>
        <dbReference type="Proteomes" id="UP000321393"/>
    </source>
</evidence>
<sequence>MVAVLCEKEDPPYAACEATLNRVITFHQNKEEEHHLKTLGKDKADEGEDGNKSRTPPPLKRNAKSTLTPPVKKLKVDATVEKASASKPPHSKKVMGERRDRKFQASMEYTHAIFVQRVPQPVIPQELETPFPPIHQAPGTPKPRQED</sequence>
<comment type="caution">
    <text evidence="2">The sequence shown here is derived from an EMBL/GenBank/DDBJ whole genome shotgun (WGS) entry which is preliminary data.</text>
</comment>
<dbReference type="EMBL" id="SSTE01008830">
    <property type="protein sequence ID" value="KAA0054434.1"/>
    <property type="molecule type" value="Genomic_DNA"/>
</dbReference>
<protein>
    <submittedName>
        <fullName evidence="2">Uncharacterized protein</fullName>
    </submittedName>
</protein>
<feature type="region of interest" description="Disordered" evidence="1">
    <location>
        <begin position="122"/>
        <end position="147"/>
    </location>
</feature>
<feature type="compositionally biased region" description="Basic and acidic residues" evidence="1">
    <location>
        <begin position="32"/>
        <end position="52"/>
    </location>
</feature>
<organism evidence="2 3">
    <name type="scientific">Cucumis melo var. makuwa</name>
    <name type="common">Oriental melon</name>
    <dbReference type="NCBI Taxonomy" id="1194695"/>
    <lineage>
        <taxon>Eukaryota</taxon>
        <taxon>Viridiplantae</taxon>
        <taxon>Streptophyta</taxon>
        <taxon>Embryophyta</taxon>
        <taxon>Tracheophyta</taxon>
        <taxon>Spermatophyta</taxon>
        <taxon>Magnoliopsida</taxon>
        <taxon>eudicotyledons</taxon>
        <taxon>Gunneridae</taxon>
        <taxon>Pentapetalae</taxon>
        <taxon>rosids</taxon>
        <taxon>fabids</taxon>
        <taxon>Cucurbitales</taxon>
        <taxon>Cucurbitaceae</taxon>
        <taxon>Benincaseae</taxon>
        <taxon>Cucumis</taxon>
    </lineage>
</organism>
<dbReference type="AlphaFoldDB" id="A0A5A7UH00"/>
<evidence type="ECO:0000256" key="1">
    <source>
        <dbReference type="SAM" id="MobiDB-lite"/>
    </source>
</evidence>
<accession>A0A5A7UH00</accession>
<proteinExistence type="predicted"/>
<feature type="region of interest" description="Disordered" evidence="1">
    <location>
        <begin position="32"/>
        <end position="98"/>
    </location>
</feature>
<gene>
    <name evidence="2" type="ORF">E6C27_scaffold24G001880</name>
</gene>
<evidence type="ECO:0000313" key="2">
    <source>
        <dbReference type="EMBL" id="KAA0054434.1"/>
    </source>
</evidence>
<reference evidence="2 3" key="1">
    <citation type="submission" date="2019-08" db="EMBL/GenBank/DDBJ databases">
        <title>Draft genome sequences of two oriental melons (Cucumis melo L. var makuwa).</title>
        <authorList>
            <person name="Kwon S.-Y."/>
        </authorList>
    </citation>
    <scope>NUCLEOTIDE SEQUENCE [LARGE SCALE GENOMIC DNA]</scope>
    <source>
        <strain evidence="3">cv. SW 3</strain>
        <tissue evidence="2">Leaf</tissue>
    </source>
</reference>